<dbReference type="KEGG" id="rain:Rai3103_03280"/>
<dbReference type="Pfam" id="PF13458">
    <property type="entry name" value="Peripla_BP_6"/>
    <property type="match status" value="1"/>
</dbReference>
<name>A0A5Q2F8S1_9ACTN</name>
<proteinExistence type="inferred from homology"/>
<dbReference type="AlphaFoldDB" id="A0A5Q2F8S1"/>
<evidence type="ECO:0000256" key="1">
    <source>
        <dbReference type="ARBA" id="ARBA00010062"/>
    </source>
</evidence>
<gene>
    <name evidence="4" type="ORF">Rai3103_03280</name>
</gene>
<feature type="domain" description="Leucine-binding protein" evidence="3">
    <location>
        <begin position="69"/>
        <end position="421"/>
    </location>
</feature>
<sequence>MSDSAPSVPVNCRPRACGSARLGGESTVTERRRFLALGISSLVIASLSLTACGTRASSAPGDAGAKKVVKIGVIAPLSGGLSSMGTGIQNSVDLAVKQANASNALAGWTIQIDAQDDQASPDVGKNAATKLAGDKDVVAVVGPLNSSVGQAIQPILDPSKIPLVSPANTNPTLTRGAEASTNPKRTYTSYFRTCTTDAIQGPFAAQYLLNAGIKKVATVHDKKAYGQGLVTEFTKAFTAGGGTIVAAETVNPDDKDFAAVIAKIKPTAPQALYYGGEHPVSSLLTKQMKDAGLKIPLMGGDGMYDPAYITNGGSATAGDLVTSVGAPAESLPSAQQFVSDYKAAGYSSGYSTYGLYAYDAANAIINALKVSLPTASDATSARAATVDALGKVNFQGASGNVSFDEFGDNRTRVLTVYKVENGAWVANTTDEVK</sequence>
<dbReference type="Proteomes" id="UP000386847">
    <property type="component" value="Chromosome"/>
</dbReference>
<keyword evidence="2" id="KW-0732">Signal</keyword>
<dbReference type="InterPro" id="IPR028082">
    <property type="entry name" value="Peripla_BP_I"/>
</dbReference>
<dbReference type="EMBL" id="CP045725">
    <property type="protein sequence ID" value="QGF22851.1"/>
    <property type="molecule type" value="Genomic_DNA"/>
</dbReference>
<evidence type="ECO:0000256" key="2">
    <source>
        <dbReference type="ARBA" id="ARBA00022729"/>
    </source>
</evidence>
<evidence type="ECO:0000313" key="4">
    <source>
        <dbReference type="EMBL" id="QGF22851.1"/>
    </source>
</evidence>
<dbReference type="PANTHER" id="PTHR47151">
    <property type="entry name" value="LEU/ILE/VAL-BINDING ABC TRANSPORTER SUBUNIT"/>
    <property type="match status" value="1"/>
</dbReference>
<evidence type="ECO:0000259" key="3">
    <source>
        <dbReference type="Pfam" id="PF13458"/>
    </source>
</evidence>
<reference evidence="4 5" key="1">
    <citation type="submission" date="2019-10" db="EMBL/GenBank/DDBJ databases">
        <title>Genomic analysis of Raineyella sp. CBA3103.</title>
        <authorList>
            <person name="Roh S.W."/>
        </authorList>
    </citation>
    <scope>NUCLEOTIDE SEQUENCE [LARGE SCALE GENOMIC DNA]</scope>
    <source>
        <strain evidence="4 5">CBA3103</strain>
    </source>
</reference>
<organism evidence="4 5">
    <name type="scientific">Raineyella fluvialis</name>
    <dbReference type="NCBI Taxonomy" id="2662261"/>
    <lineage>
        <taxon>Bacteria</taxon>
        <taxon>Bacillati</taxon>
        <taxon>Actinomycetota</taxon>
        <taxon>Actinomycetes</taxon>
        <taxon>Propionibacteriales</taxon>
        <taxon>Propionibacteriaceae</taxon>
        <taxon>Raineyella</taxon>
    </lineage>
</organism>
<dbReference type="InterPro" id="IPR028081">
    <property type="entry name" value="Leu-bd"/>
</dbReference>
<protein>
    <submittedName>
        <fullName evidence="4">ABC transporter substrate-binding protein</fullName>
    </submittedName>
</protein>
<evidence type="ECO:0000313" key="5">
    <source>
        <dbReference type="Proteomes" id="UP000386847"/>
    </source>
</evidence>
<keyword evidence="5" id="KW-1185">Reference proteome</keyword>
<accession>A0A5Q2F8S1</accession>
<dbReference type="PANTHER" id="PTHR47151:SF2">
    <property type="entry name" value="AMINO ACID BINDING PROTEIN"/>
    <property type="match status" value="1"/>
</dbReference>
<dbReference type="Gene3D" id="3.40.50.2300">
    <property type="match status" value="2"/>
</dbReference>
<comment type="similarity">
    <text evidence="1">Belongs to the leucine-binding protein family.</text>
</comment>
<dbReference type="SUPFAM" id="SSF53822">
    <property type="entry name" value="Periplasmic binding protein-like I"/>
    <property type="match status" value="1"/>
</dbReference>
<dbReference type="CDD" id="cd06342">
    <property type="entry name" value="PBP1_ABC_LIVBP-like"/>
    <property type="match status" value="1"/>
</dbReference>